<dbReference type="InterPro" id="IPR011623">
    <property type="entry name" value="7TMR_DISM_rcpt_extracell_dom1"/>
</dbReference>
<keyword evidence="8" id="KW-0732">Signal</keyword>
<dbReference type="AlphaFoldDB" id="A0A5Q0BGA4"/>
<evidence type="ECO:0000313" key="10">
    <source>
        <dbReference type="EMBL" id="QFY42162.1"/>
    </source>
</evidence>
<feature type="transmembrane region" description="Helical" evidence="7">
    <location>
        <begin position="299"/>
        <end position="320"/>
    </location>
</feature>
<dbReference type="CDD" id="cd00075">
    <property type="entry name" value="HATPase"/>
    <property type="match status" value="1"/>
</dbReference>
<organism evidence="10 11">
    <name type="scientific">Candidatus Methylospira mobilis</name>
    <dbReference type="NCBI Taxonomy" id="1808979"/>
    <lineage>
        <taxon>Bacteria</taxon>
        <taxon>Pseudomonadati</taxon>
        <taxon>Pseudomonadota</taxon>
        <taxon>Gammaproteobacteria</taxon>
        <taxon>Methylococcales</taxon>
        <taxon>Methylococcaceae</taxon>
        <taxon>Candidatus Methylospira</taxon>
    </lineage>
</organism>
<keyword evidence="7" id="KW-0812">Transmembrane</keyword>
<dbReference type="OrthoDB" id="9797243at2"/>
<feature type="transmembrane region" description="Helical" evidence="7">
    <location>
        <begin position="241"/>
        <end position="265"/>
    </location>
</feature>
<dbReference type="GO" id="GO:0000155">
    <property type="term" value="F:phosphorelay sensor kinase activity"/>
    <property type="evidence" value="ECO:0007669"/>
    <property type="project" value="InterPro"/>
</dbReference>
<dbReference type="Pfam" id="PF07695">
    <property type="entry name" value="7TMR-DISM_7TM"/>
    <property type="match status" value="1"/>
</dbReference>
<reference evidence="10 11" key="1">
    <citation type="submission" date="2019-09" db="EMBL/GenBank/DDBJ databases">
        <title>Ecophysiology of the spiral-shaped methanotroph Methylospira mobilis as revealed by the complete genome sequence.</title>
        <authorList>
            <person name="Oshkin I.Y."/>
            <person name="Dedysh S.N."/>
            <person name="Miroshnikov K."/>
            <person name="Danilova O.V."/>
            <person name="Hakobyan A."/>
            <person name="Liesack W."/>
        </authorList>
    </citation>
    <scope>NUCLEOTIDE SEQUENCE [LARGE SCALE GENOMIC DNA]</scope>
    <source>
        <strain evidence="10 11">Shm1</strain>
    </source>
</reference>
<dbReference type="InterPro" id="IPR011622">
    <property type="entry name" value="7TMR_DISM_rcpt_extracell_dom2"/>
</dbReference>
<evidence type="ECO:0000256" key="5">
    <source>
        <dbReference type="ARBA" id="ARBA00022777"/>
    </source>
</evidence>
<keyword evidence="5 10" id="KW-0418">Kinase</keyword>
<feature type="transmembrane region" description="Helical" evidence="7">
    <location>
        <begin position="212"/>
        <end position="235"/>
    </location>
</feature>
<name>A0A5Q0BGA4_9GAMM</name>
<dbReference type="InterPro" id="IPR003594">
    <property type="entry name" value="HATPase_dom"/>
</dbReference>
<dbReference type="PANTHER" id="PTHR43711:SF1">
    <property type="entry name" value="HISTIDINE KINASE 1"/>
    <property type="match status" value="1"/>
</dbReference>
<sequence length="634" mass="70667">MIKRLLTLIVGIFLCTPLCAPAVETTLTATTDVHSLTIQFEALRDMDGKLPLDHPPTDAHFEALKNNISAGYTRDVYWLRFSLRRAADAPTEWWLEIVPAFLDHVDLYEPAGDGYIIRRGGDRIPLGARDVEHKNIVFRLDLADNAPHTYYIRVQTTSTMSLRAALWQPERFFSHSNREYWLFGAFFGAWGIMVLVNLLFFGWLRTQGYAYYCAYLFFDGLGMLSGMGFAGQYLLPNNPLLADYLMGSMICCAIFAVSWMFIALLDLPRHYPRMTKFIKALAVLSLAGIPVVLSGQYSLIAGTLYLFSLVIGVTSLVMAFSLAVQGNRPARWIFYAFSAHLIGVGAITLRNLGFLPTGILADYMVTATTLVHLVLINIGIAVRFKEAVDTRQQAQEIALQAANEIELAQTQQRFAAMIAHELRNPLATIDICLDTLYQLHGEAPQEVFPRYHKIDRARKRISHLIDNFLTSERIKEGRLTLSACGVDLRHMLTDIVDCAQGQSQRHRLRVYAEERLQFITADPELLRIAIDNLVDNAIKYSPVGSDIRLEAVSVEEGVLLTVTDQGRGIPAHDIPLLFEAHYRGTAQGTGAGLGLYLVRQIVELHGGSVNVQSSSGGGSKFTLLLPAWIASSRD</sequence>
<comment type="catalytic activity">
    <reaction evidence="1">
        <text>ATP + protein L-histidine = ADP + protein N-phospho-L-histidine.</text>
        <dbReference type="EC" id="2.7.13.3"/>
    </reaction>
</comment>
<dbReference type="Pfam" id="PF07696">
    <property type="entry name" value="7TMR-DISMED2"/>
    <property type="match status" value="1"/>
</dbReference>
<keyword evidence="7" id="KW-1133">Transmembrane helix</keyword>
<keyword evidence="7" id="KW-0472">Membrane</keyword>
<feature type="transmembrane region" description="Helical" evidence="7">
    <location>
        <begin position="180"/>
        <end position="200"/>
    </location>
</feature>
<dbReference type="SUPFAM" id="SSF55874">
    <property type="entry name" value="ATPase domain of HSP90 chaperone/DNA topoisomerase II/histidine kinase"/>
    <property type="match status" value="1"/>
</dbReference>
<dbReference type="Pfam" id="PF02518">
    <property type="entry name" value="HATPase_c"/>
    <property type="match status" value="1"/>
</dbReference>
<dbReference type="RefSeq" id="WP_153248144.1">
    <property type="nucleotide sequence ID" value="NZ_CP044205.1"/>
</dbReference>
<dbReference type="Gene3D" id="2.60.40.2380">
    <property type="match status" value="1"/>
</dbReference>
<dbReference type="InterPro" id="IPR003661">
    <property type="entry name" value="HisK_dim/P_dom"/>
</dbReference>
<dbReference type="Gene3D" id="3.30.565.10">
    <property type="entry name" value="Histidine kinase-like ATPase, C-terminal domain"/>
    <property type="match status" value="1"/>
</dbReference>
<dbReference type="EC" id="2.7.13.3" evidence="2"/>
<evidence type="ECO:0000259" key="9">
    <source>
        <dbReference type="PROSITE" id="PS50109"/>
    </source>
</evidence>
<dbReference type="Proteomes" id="UP000325755">
    <property type="component" value="Chromosome"/>
</dbReference>
<dbReference type="CDD" id="cd00082">
    <property type="entry name" value="HisKA"/>
    <property type="match status" value="1"/>
</dbReference>
<feature type="chain" id="PRO_5024889927" description="histidine kinase" evidence="8">
    <location>
        <begin position="23"/>
        <end position="634"/>
    </location>
</feature>
<keyword evidence="6" id="KW-0902">Two-component regulatory system</keyword>
<evidence type="ECO:0000256" key="2">
    <source>
        <dbReference type="ARBA" id="ARBA00012438"/>
    </source>
</evidence>
<dbReference type="SMART" id="SM00388">
    <property type="entry name" value="HisKA"/>
    <property type="match status" value="1"/>
</dbReference>
<dbReference type="InterPro" id="IPR036097">
    <property type="entry name" value="HisK_dim/P_sf"/>
</dbReference>
<keyword evidence="3" id="KW-0597">Phosphoprotein</keyword>
<evidence type="ECO:0000256" key="3">
    <source>
        <dbReference type="ARBA" id="ARBA00022553"/>
    </source>
</evidence>
<evidence type="ECO:0000256" key="6">
    <source>
        <dbReference type="ARBA" id="ARBA00023012"/>
    </source>
</evidence>
<accession>A0A5Q0BGA4</accession>
<gene>
    <name evidence="10" type="ORF">F6R98_05545</name>
</gene>
<dbReference type="PRINTS" id="PR00344">
    <property type="entry name" value="BCTRLSENSOR"/>
</dbReference>
<proteinExistence type="predicted"/>
<protein>
    <recommendedName>
        <fullName evidence="2">histidine kinase</fullName>
        <ecNumber evidence="2">2.7.13.3</ecNumber>
    </recommendedName>
</protein>
<dbReference type="InterPro" id="IPR004358">
    <property type="entry name" value="Sig_transdc_His_kin-like_C"/>
</dbReference>
<evidence type="ECO:0000256" key="1">
    <source>
        <dbReference type="ARBA" id="ARBA00000085"/>
    </source>
</evidence>
<dbReference type="SUPFAM" id="SSF47384">
    <property type="entry name" value="Homodimeric domain of signal transducing histidine kinase"/>
    <property type="match status" value="1"/>
</dbReference>
<feature type="domain" description="Histidine kinase" evidence="9">
    <location>
        <begin position="417"/>
        <end position="629"/>
    </location>
</feature>
<dbReference type="InterPro" id="IPR050736">
    <property type="entry name" value="Sensor_HK_Regulatory"/>
</dbReference>
<dbReference type="Pfam" id="PF00512">
    <property type="entry name" value="HisKA"/>
    <property type="match status" value="1"/>
</dbReference>
<dbReference type="InterPro" id="IPR036890">
    <property type="entry name" value="HATPase_C_sf"/>
</dbReference>
<evidence type="ECO:0000256" key="4">
    <source>
        <dbReference type="ARBA" id="ARBA00022679"/>
    </source>
</evidence>
<evidence type="ECO:0000256" key="8">
    <source>
        <dbReference type="SAM" id="SignalP"/>
    </source>
</evidence>
<dbReference type="PANTHER" id="PTHR43711">
    <property type="entry name" value="TWO-COMPONENT HISTIDINE KINASE"/>
    <property type="match status" value="1"/>
</dbReference>
<feature type="transmembrane region" description="Helical" evidence="7">
    <location>
        <begin position="277"/>
        <end position="293"/>
    </location>
</feature>
<dbReference type="SMART" id="SM00387">
    <property type="entry name" value="HATPase_c"/>
    <property type="match status" value="1"/>
</dbReference>
<keyword evidence="4" id="KW-0808">Transferase</keyword>
<evidence type="ECO:0000256" key="7">
    <source>
        <dbReference type="SAM" id="Phobius"/>
    </source>
</evidence>
<feature type="transmembrane region" description="Helical" evidence="7">
    <location>
        <begin position="332"/>
        <end position="351"/>
    </location>
</feature>
<dbReference type="KEGG" id="mmob:F6R98_05545"/>
<dbReference type="EMBL" id="CP044205">
    <property type="protein sequence ID" value="QFY42162.1"/>
    <property type="molecule type" value="Genomic_DNA"/>
</dbReference>
<feature type="signal peptide" evidence="8">
    <location>
        <begin position="1"/>
        <end position="22"/>
    </location>
</feature>
<dbReference type="PROSITE" id="PS50109">
    <property type="entry name" value="HIS_KIN"/>
    <property type="match status" value="1"/>
</dbReference>
<dbReference type="InterPro" id="IPR005467">
    <property type="entry name" value="His_kinase_dom"/>
</dbReference>
<evidence type="ECO:0000313" key="11">
    <source>
        <dbReference type="Proteomes" id="UP000325755"/>
    </source>
</evidence>
<dbReference type="InParanoid" id="A0A5Q0BGA4"/>
<keyword evidence="11" id="KW-1185">Reference proteome</keyword>
<feature type="transmembrane region" description="Helical" evidence="7">
    <location>
        <begin position="363"/>
        <end position="382"/>
    </location>
</feature>
<dbReference type="Gene3D" id="1.10.287.130">
    <property type="match status" value="1"/>
</dbReference>